<protein>
    <submittedName>
        <fullName evidence="2">Uncharacterized protein</fullName>
    </submittedName>
</protein>
<reference evidence="2 3" key="1">
    <citation type="submission" date="2018-07" db="EMBL/GenBank/DDBJ databases">
        <title>Genomic Encyclopedia of Type Strains, Phase IV (KMG-IV): sequencing the most valuable type-strain genomes for metagenomic binning, comparative biology and taxonomic classification.</title>
        <authorList>
            <person name="Goeker M."/>
        </authorList>
    </citation>
    <scope>NUCLEOTIDE SEQUENCE [LARGE SCALE GENOMIC DNA]</scope>
    <source>
        <strain evidence="2 3">DSM 21634</strain>
    </source>
</reference>
<evidence type="ECO:0000313" key="3">
    <source>
        <dbReference type="Proteomes" id="UP000252884"/>
    </source>
</evidence>
<proteinExistence type="predicted"/>
<evidence type="ECO:0000256" key="1">
    <source>
        <dbReference type="SAM" id="MobiDB-lite"/>
    </source>
</evidence>
<feature type="compositionally biased region" description="Basic and acidic residues" evidence="1">
    <location>
        <begin position="32"/>
        <end position="77"/>
    </location>
</feature>
<accession>A0A368YBB0</accession>
<comment type="caution">
    <text evidence="2">The sequence shown here is derived from an EMBL/GenBank/DDBJ whole genome shotgun (WGS) entry which is preliminary data.</text>
</comment>
<name>A0A368YBB0_9BURK</name>
<dbReference type="Proteomes" id="UP000252884">
    <property type="component" value="Unassembled WGS sequence"/>
</dbReference>
<feature type="compositionally biased region" description="Pro residues" evidence="1">
    <location>
        <begin position="81"/>
        <end position="90"/>
    </location>
</feature>
<organism evidence="2 3">
    <name type="scientific">Pseudorhodoferax soli</name>
    <dbReference type="NCBI Taxonomy" id="545864"/>
    <lineage>
        <taxon>Bacteria</taxon>
        <taxon>Pseudomonadati</taxon>
        <taxon>Pseudomonadota</taxon>
        <taxon>Betaproteobacteria</taxon>
        <taxon>Burkholderiales</taxon>
        <taxon>Comamonadaceae</taxon>
    </lineage>
</organism>
<dbReference type="OrthoDB" id="8913809at2"/>
<keyword evidence="3" id="KW-1185">Reference proteome</keyword>
<dbReference type="AlphaFoldDB" id="A0A368YBB0"/>
<dbReference type="EMBL" id="QPJK01000001">
    <property type="protein sequence ID" value="RCW75484.1"/>
    <property type="molecule type" value="Genomic_DNA"/>
</dbReference>
<evidence type="ECO:0000313" key="2">
    <source>
        <dbReference type="EMBL" id="RCW75484.1"/>
    </source>
</evidence>
<feature type="region of interest" description="Disordered" evidence="1">
    <location>
        <begin position="1"/>
        <end position="90"/>
    </location>
</feature>
<gene>
    <name evidence="2" type="ORF">DES41_10176</name>
</gene>
<sequence length="90" mass="9653">MATPDRPAEPTPARPAHTDSALESLGKAITDPLRESAGDVDEATRQARARAQDRADAEAAREAEAEALERAEEDRARVRTQPPPSPVTGR</sequence>
<dbReference type="RefSeq" id="WP_114464900.1">
    <property type="nucleotide sequence ID" value="NZ_QPJK01000001.1"/>
</dbReference>